<name>A0A061RUK5_9CHLO</name>
<reference evidence="1" key="1">
    <citation type="submission" date="2014-05" db="EMBL/GenBank/DDBJ databases">
        <title>The transcriptome of the halophilic microalga Tetraselmis sp. GSL018 isolated from the Great Salt Lake, Utah.</title>
        <authorList>
            <person name="Jinkerson R.E."/>
            <person name="D'Adamo S."/>
            <person name="Posewitz M.C."/>
        </authorList>
    </citation>
    <scope>NUCLEOTIDE SEQUENCE</scope>
    <source>
        <strain evidence="1">GSL018</strain>
    </source>
</reference>
<proteinExistence type="predicted"/>
<dbReference type="EMBL" id="GBEZ01010031">
    <property type="protein sequence ID" value="JAC75608.1"/>
    <property type="molecule type" value="Transcribed_RNA"/>
</dbReference>
<organism evidence="1">
    <name type="scientific">Tetraselmis sp. GSL018</name>
    <dbReference type="NCBI Taxonomy" id="582737"/>
    <lineage>
        <taxon>Eukaryota</taxon>
        <taxon>Viridiplantae</taxon>
        <taxon>Chlorophyta</taxon>
        <taxon>core chlorophytes</taxon>
        <taxon>Chlorodendrophyceae</taxon>
        <taxon>Chlorodendrales</taxon>
        <taxon>Chlorodendraceae</taxon>
        <taxon>Tetraselmis</taxon>
    </lineage>
</organism>
<accession>A0A061RUK5</accession>
<evidence type="ECO:0000313" key="1">
    <source>
        <dbReference type="EMBL" id="JAC75608.1"/>
    </source>
</evidence>
<gene>
    <name evidence="1" type="ORF">TSPGSL018_22609</name>
</gene>
<dbReference type="AlphaFoldDB" id="A0A061RUK5"/>
<protein>
    <submittedName>
        <fullName evidence="1">Uncharacterized protein</fullName>
    </submittedName>
</protein>
<sequence>MIRMTDVNGQHRAGFEIAWKHLDEMGPKPKLTNSVYLADLPKSV</sequence>